<sequence length="43" mass="4544">MTQNEPPCAVLCTGLTGDHSAAEITTALEEERLQAVLVEALFA</sequence>
<dbReference type="Proteomes" id="UP001354709">
    <property type="component" value="Unassembled WGS sequence"/>
</dbReference>
<dbReference type="EMBL" id="JAZBJO010000035">
    <property type="protein sequence ID" value="MEE4597463.1"/>
    <property type="molecule type" value="Genomic_DNA"/>
</dbReference>
<dbReference type="RefSeq" id="WP_330814109.1">
    <property type="nucleotide sequence ID" value="NZ_JAZBJO010000035.1"/>
</dbReference>
<protein>
    <submittedName>
        <fullName evidence="1">Uncharacterized protein</fullName>
    </submittedName>
</protein>
<accession>A0ABU7Q7W5</accession>
<evidence type="ECO:0000313" key="2">
    <source>
        <dbReference type="Proteomes" id="UP001354709"/>
    </source>
</evidence>
<name>A0ABU7Q7W5_9ACTN</name>
<proteinExistence type="predicted"/>
<evidence type="ECO:0000313" key="1">
    <source>
        <dbReference type="EMBL" id="MEE4597463.1"/>
    </source>
</evidence>
<keyword evidence="2" id="KW-1185">Reference proteome</keyword>
<comment type="caution">
    <text evidence="1">The sequence shown here is derived from an EMBL/GenBank/DDBJ whole genome shotgun (WGS) entry which is preliminary data.</text>
</comment>
<organism evidence="1 2">
    <name type="scientific">Streptomyces asiaticus subsp. ignotus</name>
    <dbReference type="NCBI Taxonomy" id="3098222"/>
    <lineage>
        <taxon>Bacteria</taxon>
        <taxon>Bacillati</taxon>
        <taxon>Actinomycetota</taxon>
        <taxon>Actinomycetes</taxon>
        <taxon>Kitasatosporales</taxon>
        <taxon>Streptomycetaceae</taxon>
        <taxon>Streptomyces</taxon>
        <taxon>Streptomyces violaceusniger group</taxon>
    </lineage>
</organism>
<gene>
    <name evidence="1" type="ORF">V2J94_37255</name>
</gene>
<reference evidence="1 2" key="1">
    <citation type="submission" date="2023-11" db="EMBL/GenBank/DDBJ databases">
        <title>30 novel species of actinomycetes from the DSMZ collection.</title>
        <authorList>
            <person name="Nouioui I."/>
        </authorList>
    </citation>
    <scope>NUCLEOTIDE SEQUENCE [LARGE SCALE GENOMIC DNA]</scope>
    <source>
        <strain evidence="1 2">DSM 41524</strain>
    </source>
</reference>